<dbReference type="Pfam" id="PF01048">
    <property type="entry name" value="PNP_UDP_1"/>
    <property type="match status" value="1"/>
</dbReference>
<evidence type="ECO:0000313" key="3">
    <source>
        <dbReference type="Proteomes" id="UP000664859"/>
    </source>
</evidence>
<dbReference type="GO" id="GO:0019509">
    <property type="term" value="P:L-methionine salvage from methylthioadenosine"/>
    <property type="evidence" value="ECO:0007669"/>
    <property type="project" value="InterPro"/>
</dbReference>
<evidence type="ECO:0000259" key="1">
    <source>
        <dbReference type="Pfam" id="PF01048"/>
    </source>
</evidence>
<dbReference type="Gene3D" id="3.40.50.1580">
    <property type="entry name" value="Nucleoside phosphorylase domain"/>
    <property type="match status" value="1"/>
</dbReference>
<keyword evidence="3" id="KW-1185">Reference proteome</keyword>
<proteinExistence type="predicted"/>
<dbReference type="PANTHER" id="PTHR46994:SF1">
    <property type="entry name" value="5'-METHYLTHIOADENOSINE NUCLEOSIDASE"/>
    <property type="match status" value="1"/>
</dbReference>
<dbReference type="InterPro" id="IPR044580">
    <property type="entry name" value="MTAN"/>
</dbReference>
<comment type="caution">
    <text evidence="2">The sequence shown here is derived from an EMBL/GenBank/DDBJ whole genome shotgun (WGS) entry which is preliminary data.</text>
</comment>
<dbReference type="OrthoDB" id="1153057at2759"/>
<dbReference type="EMBL" id="JAFCMP010000268">
    <property type="protein sequence ID" value="KAG5182137.1"/>
    <property type="molecule type" value="Genomic_DNA"/>
</dbReference>
<protein>
    <submittedName>
        <fullName evidence="2">Nucleoside phosphorylase domain-containing protein</fullName>
    </submittedName>
</protein>
<accession>A0A835YY09</accession>
<dbReference type="SUPFAM" id="SSF53167">
    <property type="entry name" value="Purine and uridine phosphorylases"/>
    <property type="match status" value="1"/>
</dbReference>
<evidence type="ECO:0000313" key="2">
    <source>
        <dbReference type="EMBL" id="KAG5182137.1"/>
    </source>
</evidence>
<dbReference type="InterPro" id="IPR035994">
    <property type="entry name" value="Nucleoside_phosphorylase_sf"/>
</dbReference>
<dbReference type="GO" id="GO:0009116">
    <property type="term" value="P:nucleoside metabolic process"/>
    <property type="evidence" value="ECO:0007669"/>
    <property type="project" value="InterPro"/>
</dbReference>
<dbReference type="InterPro" id="IPR000845">
    <property type="entry name" value="Nucleoside_phosphorylase_d"/>
</dbReference>
<gene>
    <name evidence="2" type="ORF">JKP88DRAFT_349032</name>
</gene>
<name>A0A835YY09_9STRA</name>
<organism evidence="2 3">
    <name type="scientific">Tribonema minus</name>
    <dbReference type="NCBI Taxonomy" id="303371"/>
    <lineage>
        <taxon>Eukaryota</taxon>
        <taxon>Sar</taxon>
        <taxon>Stramenopiles</taxon>
        <taxon>Ochrophyta</taxon>
        <taxon>PX clade</taxon>
        <taxon>Xanthophyceae</taxon>
        <taxon>Tribonematales</taxon>
        <taxon>Tribonemataceae</taxon>
        <taxon>Tribonema</taxon>
    </lineage>
</organism>
<dbReference type="AlphaFoldDB" id="A0A835YY09"/>
<dbReference type="Proteomes" id="UP000664859">
    <property type="component" value="Unassembled WGS sequence"/>
</dbReference>
<reference evidence="2" key="1">
    <citation type="submission" date="2021-02" db="EMBL/GenBank/DDBJ databases">
        <title>First Annotated Genome of the Yellow-green Alga Tribonema minus.</title>
        <authorList>
            <person name="Mahan K.M."/>
        </authorList>
    </citation>
    <scope>NUCLEOTIDE SEQUENCE</scope>
    <source>
        <strain evidence="2">UTEX B ZZ1240</strain>
    </source>
</reference>
<dbReference type="GO" id="GO:0008930">
    <property type="term" value="F:methylthioadenosine nucleosidase activity"/>
    <property type="evidence" value="ECO:0007669"/>
    <property type="project" value="InterPro"/>
</dbReference>
<dbReference type="PANTHER" id="PTHR46994">
    <property type="entry name" value="5'-METHYLTHIOADENOSINE/S-ADENOSYLHOMOCYSTEINE NUCLEOSIDASE 1"/>
    <property type="match status" value="1"/>
</dbReference>
<feature type="domain" description="Nucleoside phosphorylase" evidence="1">
    <location>
        <begin position="1"/>
        <end position="218"/>
    </location>
</feature>
<dbReference type="CDD" id="cd09008">
    <property type="entry name" value="MTAN"/>
    <property type="match status" value="1"/>
</dbReference>
<sequence>MEAEAQPLIDHLKLELDEAAFPASAPCKCYTSERNGYTMHVVTNGKCRRHGVDHVGTVAGGLAAWLSIEKFKPDLVINAGTAGGFNRMGAAIGDVFVSSRTVNHDRRIAIPGWTEWGVGKTDAVPTEQLRGALGYKHGVVTTSNSLDFIEEDAKHMLANEASVKDMEGAAVAWACEQHNNTPFFCIKVVTDIVDGDRPTHEEFLENLGAAARSLQEALPKTLDFVMGKRLSEL</sequence>